<evidence type="ECO:0000256" key="4">
    <source>
        <dbReference type="ARBA" id="ARBA00023002"/>
    </source>
</evidence>
<comment type="similarity">
    <text evidence="5">Belongs to the zinc-containing alcohol dehydrogenase family.</text>
</comment>
<dbReference type="InterPro" id="IPR020843">
    <property type="entry name" value="ER"/>
</dbReference>
<feature type="domain" description="Enoyl reductase (ER)" evidence="6">
    <location>
        <begin position="13"/>
        <end position="342"/>
    </location>
</feature>
<dbReference type="InterPro" id="IPR036291">
    <property type="entry name" value="NAD(P)-bd_dom_sf"/>
</dbReference>
<evidence type="ECO:0000256" key="3">
    <source>
        <dbReference type="ARBA" id="ARBA00022833"/>
    </source>
</evidence>
<protein>
    <submittedName>
        <fullName evidence="7">NAD(P)-dependent alcohol dehydrogenase</fullName>
    </submittedName>
</protein>
<dbReference type="GO" id="GO:0008270">
    <property type="term" value="F:zinc ion binding"/>
    <property type="evidence" value="ECO:0007669"/>
    <property type="project" value="InterPro"/>
</dbReference>
<reference evidence="7 8" key="1">
    <citation type="submission" date="2018-11" db="EMBL/GenBank/DDBJ databases">
        <title>Draft genome sequence of Ferruginibacter sp. BO-59.</title>
        <authorList>
            <person name="Im W.T."/>
        </authorList>
    </citation>
    <scope>NUCLEOTIDE SEQUENCE [LARGE SCALE GENOMIC DNA]</scope>
    <source>
        <strain evidence="7 8">BO-59</strain>
    </source>
</reference>
<keyword evidence="2 5" id="KW-0479">Metal-binding</keyword>
<dbReference type="PANTHER" id="PTHR42683">
    <property type="entry name" value="ALDEHYDE REDUCTASE"/>
    <property type="match status" value="1"/>
</dbReference>
<keyword evidence="8" id="KW-1185">Reference proteome</keyword>
<dbReference type="InterPro" id="IPR002328">
    <property type="entry name" value="ADH_Zn_CS"/>
</dbReference>
<dbReference type="PROSITE" id="PS00059">
    <property type="entry name" value="ADH_ZINC"/>
    <property type="match status" value="1"/>
</dbReference>
<proteinExistence type="inferred from homology"/>
<dbReference type="SUPFAM" id="SSF50129">
    <property type="entry name" value="GroES-like"/>
    <property type="match status" value="1"/>
</dbReference>
<dbReference type="OrthoDB" id="9806940at2"/>
<dbReference type="SMART" id="SM00829">
    <property type="entry name" value="PKS_ER"/>
    <property type="match status" value="1"/>
</dbReference>
<evidence type="ECO:0000256" key="5">
    <source>
        <dbReference type="RuleBase" id="RU361277"/>
    </source>
</evidence>
<dbReference type="GO" id="GO:0008106">
    <property type="term" value="F:alcohol dehydrogenase (NADP+) activity"/>
    <property type="evidence" value="ECO:0007669"/>
    <property type="project" value="UniProtKB-ARBA"/>
</dbReference>
<evidence type="ECO:0000256" key="2">
    <source>
        <dbReference type="ARBA" id="ARBA00022723"/>
    </source>
</evidence>
<keyword evidence="3 5" id="KW-0862">Zinc</keyword>
<dbReference type="Gene3D" id="3.90.180.10">
    <property type="entry name" value="Medium-chain alcohol dehydrogenases, catalytic domain"/>
    <property type="match status" value="1"/>
</dbReference>
<name>A0A3M9N217_9BACT</name>
<gene>
    <name evidence="7" type="ORF">EFY79_21000</name>
</gene>
<dbReference type="AlphaFoldDB" id="A0A3M9N217"/>
<dbReference type="Gene3D" id="3.40.50.720">
    <property type="entry name" value="NAD(P)-binding Rossmann-like Domain"/>
    <property type="match status" value="1"/>
</dbReference>
<comment type="cofactor">
    <cofactor evidence="1 5">
        <name>Zn(2+)</name>
        <dbReference type="ChEBI" id="CHEBI:29105"/>
    </cofactor>
</comment>
<dbReference type="CDD" id="cd05283">
    <property type="entry name" value="CAD1"/>
    <property type="match status" value="1"/>
</dbReference>
<dbReference type="FunFam" id="3.40.50.720:FF:000022">
    <property type="entry name" value="Cinnamyl alcohol dehydrogenase"/>
    <property type="match status" value="1"/>
</dbReference>
<accession>A0A3M9N217</accession>
<organism evidence="7 8">
    <name type="scientific">Hanamia caeni</name>
    <dbReference type="NCBI Taxonomy" id="2294116"/>
    <lineage>
        <taxon>Bacteria</taxon>
        <taxon>Pseudomonadati</taxon>
        <taxon>Bacteroidota</taxon>
        <taxon>Chitinophagia</taxon>
        <taxon>Chitinophagales</taxon>
        <taxon>Chitinophagaceae</taxon>
        <taxon>Hanamia</taxon>
    </lineage>
</organism>
<dbReference type="InterPro" id="IPR047109">
    <property type="entry name" value="CAD-like"/>
</dbReference>
<evidence type="ECO:0000256" key="1">
    <source>
        <dbReference type="ARBA" id="ARBA00001947"/>
    </source>
</evidence>
<evidence type="ECO:0000313" key="7">
    <source>
        <dbReference type="EMBL" id="RNI31840.1"/>
    </source>
</evidence>
<dbReference type="InterPro" id="IPR011032">
    <property type="entry name" value="GroES-like_sf"/>
</dbReference>
<comment type="caution">
    <text evidence="7">The sequence shown here is derived from an EMBL/GenBank/DDBJ whole genome shotgun (WGS) entry which is preliminary data.</text>
</comment>
<dbReference type="Proteomes" id="UP000267223">
    <property type="component" value="Unassembled WGS sequence"/>
</dbReference>
<dbReference type="EMBL" id="RJJR01000031">
    <property type="protein sequence ID" value="RNI31840.1"/>
    <property type="molecule type" value="Genomic_DNA"/>
</dbReference>
<evidence type="ECO:0000259" key="6">
    <source>
        <dbReference type="SMART" id="SM00829"/>
    </source>
</evidence>
<dbReference type="InterPro" id="IPR013154">
    <property type="entry name" value="ADH-like_N"/>
</dbReference>
<dbReference type="Pfam" id="PF00107">
    <property type="entry name" value="ADH_zinc_N"/>
    <property type="match status" value="1"/>
</dbReference>
<keyword evidence="4" id="KW-0560">Oxidoreductase</keyword>
<dbReference type="InterPro" id="IPR013149">
    <property type="entry name" value="ADH-like_C"/>
</dbReference>
<dbReference type="SUPFAM" id="SSF51735">
    <property type="entry name" value="NAD(P)-binding Rossmann-fold domains"/>
    <property type="match status" value="1"/>
</dbReference>
<dbReference type="Pfam" id="PF08240">
    <property type="entry name" value="ADH_N"/>
    <property type="match status" value="1"/>
</dbReference>
<evidence type="ECO:0000313" key="8">
    <source>
        <dbReference type="Proteomes" id="UP000267223"/>
    </source>
</evidence>
<dbReference type="RefSeq" id="WP_123122730.1">
    <property type="nucleotide sequence ID" value="NZ_RJJR01000031.1"/>
</dbReference>
<sequence length="347" mass="38126">MIATKSYAAQKAGDTLAPFNFERRDPGPHDVEIDILYCGVCHTDIHLVNNDWGISVYPMVPGHEIIGRVVSVGEHVKKFKPGDTAGVGCLVDSCRDCEYCNEGLEQYCANGFVLTYSAYEKDGKTITQGGYSSKIVVDERFVLKVDKRLSPEKAAPLLCAGITTYSPLKQWKVGKGHKLAIIGLGGLGHMAIKFGVSFGADVTVLSTHENKRADALKLGAHNFVVTTDEEQLKTVANTFDFILNTLSVPHDYNKYVGLLKTGGTMICVGLPTEPMQVPSFNIVFTRRCIAGSLIGGLPETQEMLDYCAENNITADVEVIPIQYIQDAYKRIQNSDIKYRFVIDMKSL</sequence>